<dbReference type="GO" id="GO:0141148">
    <property type="term" value="F:enoyl-[acyl-carrier-protein] reductase (NADPH) activity"/>
    <property type="evidence" value="ECO:0007669"/>
    <property type="project" value="UniProtKB-EC"/>
</dbReference>
<organism evidence="12 13">
    <name type="scientific">Kibdelosporangium aridum</name>
    <dbReference type="NCBI Taxonomy" id="2030"/>
    <lineage>
        <taxon>Bacteria</taxon>
        <taxon>Bacillati</taxon>
        <taxon>Actinomycetota</taxon>
        <taxon>Actinomycetes</taxon>
        <taxon>Pseudonocardiales</taxon>
        <taxon>Pseudonocardiaceae</taxon>
        <taxon>Kibdelosporangium</taxon>
    </lineage>
</organism>
<evidence type="ECO:0000256" key="3">
    <source>
        <dbReference type="ARBA" id="ARBA00022832"/>
    </source>
</evidence>
<protein>
    <recommendedName>
        <fullName evidence="9">enoyl-[acyl-carrier-protein] reductase</fullName>
        <ecNumber evidence="9">1.3.1.104</ecNumber>
    </recommendedName>
</protein>
<reference evidence="12 13" key="1">
    <citation type="submission" date="2018-05" db="EMBL/GenBank/DDBJ databases">
        <title>Evolution of GPA BGCs.</title>
        <authorList>
            <person name="Waglechner N."/>
            <person name="Wright G.D."/>
        </authorList>
    </citation>
    <scope>NUCLEOTIDE SEQUENCE [LARGE SCALE GENOMIC DNA]</scope>
    <source>
        <strain evidence="12 13">A82846</strain>
    </source>
</reference>
<evidence type="ECO:0000256" key="9">
    <source>
        <dbReference type="ARBA" id="ARBA00038963"/>
    </source>
</evidence>
<dbReference type="EC" id="1.3.1.104" evidence="9"/>
<keyword evidence="2" id="KW-0444">Lipid biosynthesis</keyword>
<proteinExistence type="inferred from homology"/>
<dbReference type="EMBL" id="QHKI01000008">
    <property type="protein sequence ID" value="RSM86600.1"/>
    <property type="molecule type" value="Genomic_DNA"/>
</dbReference>
<dbReference type="InterPro" id="IPR051034">
    <property type="entry name" value="Mito_Enoyl-ACP_Reductase"/>
</dbReference>
<dbReference type="SUPFAM" id="SSF50129">
    <property type="entry name" value="GroES-like"/>
    <property type="match status" value="1"/>
</dbReference>
<evidence type="ECO:0000256" key="5">
    <source>
        <dbReference type="ARBA" id="ARBA00022946"/>
    </source>
</evidence>
<dbReference type="PANTHER" id="PTHR43981:SF2">
    <property type="entry name" value="ENOYL-[ACYL-CARRIER-PROTEIN] REDUCTASE, MITOCHONDRIAL"/>
    <property type="match status" value="1"/>
</dbReference>
<accession>A0A428ZF57</accession>
<evidence type="ECO:0000259" key="11">
    <source>
        <dbReference type="SMART" id="SM00829"/>
    </source>
</evidence>
<evidence type="ECO:0000256" key="2">
    <source>
        <dbReference type="ARBA" id="ARBA00022516"/>
    </source>
</evidence>
<dbReference type="OrthoDB" id="4190732at2"/>
<evidence type="ECO:0000256" key="4">
    <source>
        <dbReference type="ARBA" id="ARBA00022857"/>
    </source>
</evidence>
<dbReference type="Gene3D" id="3.40.50.720">
    <property type="entry name" value="NAD(P)-binding Rossmann-like Domain"/>
    <property type="match status" value="1"/>
</dbReference>
<dbReference type="Pfam" id="PF08240">
    <property type="entry name" value="ADH_N"/>
    <property type="match status" value="1"/>
</dbReference>
<keyword evidence="8" id="KW-0275">Fatty acid biosynthesis</keyword>
<evidence type="ECO:0000256" key="7">
    <source>
        <dbReference type="ARBA" id="ARBA00023098"/>
    </source>
</evidence>
<evidence type="ECO:0000256" key="1">
    <source>
        <dbReference type="ARBA" id="ARBA00010371"/>
    </source>
</evidence>
<comment type="caution">
    <text evidence="12">The sequence shown here is derived from an EMBL/GenBank/DDBJ whole genome shotgun (WGS) entry which is preliminary data.</text>
</comment>
<feature type="domain" description="Enoyl reductase (ER)" evidence="11">
    <location>
        <begin position="11"/>
        <end position="321"/>
    </location>
</feature>
<name>A0A428ZF57_KIBAR</name>
<dbReference type="InterPro" id="IPR020843">
    <property type="entry name" value="ER"/>
</dbReference>
<dbReference type="InterPro" id="IPR011032">
    <property type="entry name" value="GroES-like_sf"/>
</dbReference>
<keyword evidence="7" id="KW-0443">Lipid metabolism</keyword>
<dbReference type="SUPFAM" id="SSF51735">
    <property type="entry name" value="NAD(P)-binding Rossmann-fold domains"/>
    <property type="match status" value="1"/>
</dbReference>
<dbReference type="InterPro" id="IPR036291">
    <property type="entry name" value="NAD(P)-bd_dom_sf"/>
</dbReference>
<evidence type="ECO:0000256" key="10">
    <source>
        <dbReference type="ARBA" id="ARBA00048843"/>
    </source>
</evidence>
<evidence type="ECO:0000256" key="8">
    <source>
        <dbReference type="ARBA" id="ARBA00023160"/>
    </source>
</evidence>
<dbReference type="RefSeq" id="WP_037270469.1">
    <property type="nucleotide sequence ID" value="NZ_QHKI01000008.1"/>
</dbReference>
<evidence type="ECO:0000313" key="12">
    <source>
        <dbReference type="EMBL" id="RSM86600.1"/>
    </source>
</evidence>
<keyword evidence="3" id="KW-0276">Fatty acid metabolism</keyword>
<dbReference type="Proteomes" id="UP000287547">
    <property type="component" value="Unassembled WGS sequence"/>
</dbReference>
<gene>
    <name evidence="12" type="ORF">DMH04_13215</name>
</gene>
<dbReference type="GO" id="GO:0006633">
    <property type="term" value="P:fatty acid biosynthetic process"/>
    <property type="evidence" value="ECO:0007669"/>
    <property type="project" value="UniProtKB-KW"/>
</dbReference>
<dbReference type="PANTHER" id="PTHR43981">
    <property type="entry name" value="ENOYL-[ACYL-CARRIER-PROTEIN] REDUCTASE, MITOCHONDRIAL"/>
    <property type="match status" value="1"/>
</dbReference>
<comment type="catalytic activity">
    <reaction evidence="10">
        <text>a 2,3-saturated acyl-[ACP] + NADP(+) = a (2E)-enoyl-[ACP] + NADPH + H(+)</text>
        <dbReference type="Rhea" id="RHEA:22564"/>
        <dbReference type="Rhea" id="RHEA-COMP:9925"/>
        <dbReference type="Rhea" id="RHEA-COMP:9926"/>
        <dbReference type="ChEBI" id="CHEBI:15378"/>
        <dbReference type="ChEBI" id="CHEBI:57783"/>
        <dbReference type="ChEBI" id="CHEBI:58349"/>
        <dbReference type="ChEBI" id="CHEBI:78784"/>
        <dbReference type="ChEBI" id="CHEBI:78785"/>
        <dbReference type="EC" id="1.3.1.104"/>
    </reaction>
</comment>
<keyword evidence="4" id="KW-0521">NADP</keyword>
<evidence type="ECO:0000256" key="6">
    <source>
        <dbReference type="ARBA" id="ARBA00023002"/>
    </source>
</evidence>
<dbReference type="Pfam" id="PF13602">
    <property type="entry name" value="ADH_zinc_N_2"/>
    <property type="match status" value="1"/>
</dbReference>
<dbReference type="InterPro" id="IPR013154">
    <property type="entry name" value="ADH-like_N"/>
</dbReference>
<dbReference type="SMART" id="SM00829">
    <property type="entry name" value="PKS_ER"/>
    <property type="match status" value="1"/>
</dbReference>
<sequence length="324" mass="34491">MSQLILTGIGDLNDTLYLNKDPDLKVGPDDVLIRMEAAPINPVDTLYANAWYAVQPTIPGTIGSEGVGRVTDLGANVDPSLSGKRVIIVPNYEQGVWAHTAVVPARNVVVIPDEGDALQLSMLAINPLTALLVLNNFVDLEPGDWIAQNLGSSTMARHITALAKRKGVRVLSVVRRADTESPGSNVVLVEGDDLATRVTEALGGQKLRLVLDGTANASATALASALETGGTIVTYSSTTNEPPVFPLGLYVFNDLAARGFWVVNWLRTAPREEIEATVAELAGLVISGDLTAPVDSTFAIEDYTEAIARSIAPQRKGKVLFDFH</sequence>
<dbReference type="Gene3D" id="3.90.180.10">
    <property type="entry name" value="Medium-chain alcohol dehydrogenases, catalytic domain"/>
    <property type="match status" value="1"/>
</dbReference>
<dbReference type="CDD" id="cd05282">
    <property type="entry name" value="ETR_like"/>
    <property type="match status" value="1"/>
</dbReference>
<comment type="similarity">
    <text evidence="1">Belongs to the zinc-containing alcohol dehydrogenase family. Quinone oxidoreductase subfamily.</text>
</comment>
<keyword evidence="6" id="KW-0560">Oxidoreductase</keyword>
<dbReference type="AlphaFoldDB" id="A0A428ZF57"/>
<keyword evidence="5" id="KW-0809">Transit peptide</keyword>
<evidence type="ECO:0000313" key="13">
    <source>
        <dbReference type="Proteomes" id="UP000287547"/>
    </source>
</evidence>